<gene>
    <name evidence="1" type="ORF">S03H2_47414</name>
</gene>
<accession>X1IQP0</accession>
<dbReference type="EMBL" id="BARU01029837">
    <property type="protein sequence ID" value="GAH71550.1"/>
    <property type="molecule type" value="Genomic_DNA"/>
</dbReference>
<sequence>MDAGVFGQTKLSEFIAEALYLLARKMEISGIEQLAVRVAEQELLSHQAHARDGEALCINLVETDDAVLIGEVFMHGLYGRVYRSFFKFYIIGGVNQRVLDGLRREIA</sequence>
<feature type="non-terminal residue" evidence="1">
    <location>
        <position position="107"/>
    </location>
</feature>
<evidence type="ECO:0000313" key="1">
    <source>
        <dbReference type="EMBL" id="GAH71550.1"/>
    </source>
</evidence>
<comment type="caution">
    <text evidence="1">The sequence shown here is derived from an EMBL/GenBank/DDBJ whole genome shotgun (WGS) entry which is preliminary data.</text>
</comment>
<name>X1IQP0_9ZZZZ</name>
<reference evidence="1" key="1">
    <citation type="journal article" date="2014" name="Front. Microbiol.">
        <title>High frequency of phylogenetically diverse reductive dehalogenase-homologous genes in deep subseafloor sedimentary metagenomes.</title>
        <authorList>
            <person name="Kawai M."/>
            <person name="Futagami T."/>
            <person name="Toyoda A."/>
            <person name="Takaki Y."/>
            <person name="Nishi S."/>
            <person name="Hori S."/>
            <person name="Arai W."/>
            <person name="Tsubouchi T."/>
            <person name="Morono Y."/>
            <person name="Uchiyama I."/>
            <person name="Ito T."/>
            <person name="Fujiyama A."/>
            <person name="Inagaki F."/>
            <person name="Takami H."/>
        </authorList>
    </citation>
    <scope>NUCLEOTIDE SEQUENCE</scope>
    <source>
        <strain evidence="1">Expedition CK06-06</strain>
    </source>
</reference>
<proteinExistence type="predicted"/>
<dbReference type="AlphaFoldDB" id="X1IQP0"/>
<organism evidence="1">
    <name type="scientific">marine sediment metagenome</name>
    <dbReference type="NCBI Taxonomy" id="412755"/>
    <lineage>
        <taxon>unclassified sequences</taxon>
        <taxon>metagenomes</taxon>
        <taxon>ecological metagenomes</taxon>
    </lineage>
</organism>
<protein>
    <submittedName>
        <fullName evidence="1">Uncharacterized protein</fullName>
    </submittedName>
</protein>